<evidence type="ECO:0000313" key="4">
    <source>
        <dbReference type="Proteomes" id="UP000007962"/>
    </source>
</evidence>
<keyword evidence="2" id="KW-1133">Transmembrane helix</keyword>
<dbReference type="EMBL" id="CP001618">
    <property type="protein sequence ID" value="ACQ78875.1"/>
    <property type="molecule type" value="Genomic_DNA"/>
</dbReference>
<dbReference type="HOGENOM" id="CLU_939350_0_0_11"/>
<dbReference type="STRING" id="471853.Bcav_0613"/>
<gene>
    <name evidence="3" type="ordered locus">Bcav_0613</name>
</gene>
<dbReference type="Proteomes" id="UP000007962">
    <property type="component" value="Chromosome"/>
</dbReference>
<evidence type="ECO:0000256" key="1">
    <source>
        <dbReference type="SAM" id="MobiDB-lite"/>
    </source>
</evidence>
<reference evidence="3 4" key="1">
    <citation type="journal article" date="2009" name="Stand. Genomic Sci.">
        <title>Complete genome sequence of Beutenbergia cavernae type strain (HKI 0122).</title>
        <authorList>
            <person name="Land M."/>
            <person name="Pukall R."/>
            <person name="Abt B."/>
            <person name="Goker M."/>
            <person name="Rohde M."/>
            <person name="Glavina Del Rio T."/>
            <person name="Tice H."/>
            <person name="Copeland A."/>
            <person name="Cheng J.F."/>
            <person name="Lucas S."/>
            <person name="Chen F."/>
            <person name="Nolan M."/>
            <person name="Bruce D."/>
            <person name="Goodwin L."/>
            <person name="Pitluck S."/>
            <person name="Ivanova N."/>
            <person name="Mavromatis K."/>
            <person name="Ovchinnikova G."/>
            <person name="Pati A."/>
            <person name="Chen A."/>
            <person name="Palaniappan K."/>
            <person name="Hauser L."/>
            <person name="Chang Y.J."/>
            <person name="Jefferies C.C."/>
            <person name="Saunders E."/>
            <person name="Brettin T."/>
            <person name="Detter J.C."/>
            <person name="Han C."/>
            <person name="Chain P."/>
            <person name="Bristow J."/>
            <person name="Eisen J.A."/>
            <person name="Markowitz V."/>
            <person name="Hugenholtz P."/>
            <person name="Kyrpides N.C."/>
            <person name="Klenk H.P."/>
            <person name="Lapidus A."/>
        </authorList>
    </citation>
    <scope>NUCLEOTIDE SEQUENCE [LARGE SCALE GENOMIC DNA]</scope>
    <source>
        <strain evidence="4">ATCC BAA-8 / DSM 12333 / NBRC 16432</strain>
    </source>
</reference>
<evidence type="ECO:0000256" key="2">
    <source>
        <dbReference type="SAM" id="Phobius"/>
    </source>
</evidence>
<keyword evidence="2" id="KW-0472">Membrane</keyword>
<dbReference type="RefSeq" id="WP_012725655.1">
    <property type="nucleotide sequence ID" value="NC_012669.1"/>
</dbReference>
<dbReference type="KEGG" id="bcv:Bcav_0613"/>
<name>C5BXY1_BEUC1</name>
<evidence type="ECO:0000313" key="3">
    <source>
        <dbReference type="EMBL" id="ACQ78875.1"/>
    </source>
</evidence>
<accession>C5BXY1</accession>
<sequence length="266" mass="27547">MNRTDIDALIGAGDPHPRTTFDPTAHVERVRTILRDPPQNRPVRLESSQSPRRRRGWIAAAVAATGAALGAVTLTSLPTAPAFAGWTTSPASVSPVSADVLSDACPGQAREIVDTDGGPAVNLLPLPRVIVDVRGPYTYVVSASEQGWEECLITPDAEGGIDVVTNDAAYGQPVSTQVDADEVSVVVGLDRTTSWRQGADGLPGALTSAFGRAGSDVVSVTVTTASGSAVEATVHNGWWAVWIPGEVDLEGSISASLEDGSTISVL</sequence>
<proteinExistence type="predicted"/>
<dbReference type="AlphaFoldDB" id="C5BXY1"/>
<keyword evidence="4" id="KW-1185">Reference proteome</keyword>
<dbReference type="OrthoDB" id="5146374at2"/>
<keyword evidence="2" id="KW-0812">Transmembrane</keyword>
<protein>
    <submittedName>
        <fullName evidence="3">Uncharacterized protein</fullName>
    </submittedName>
</protein>
<feature type="region of interest" description="Disordered" evidence="1">
    <location>
        <begin position="1"/>
        <end position="21"/>
    </location>
</feature>
<feature type="transmembrane region" description="Helical" evidence="2">
    <location>
        <begin position="57"/>
        <end position="77"/>
    </location>
</feature>
<organism evidence="3 4">
    <name type="scientific">Beutenbergia cavernae (strain ATCC BAA-8 / DSM 12333 / CCUG 43141 / JCM 11478 / NBRC 16432 / NCIMB 13614 / HKI 0122)</name>
    <dbReference type="NCBI Taxonomy" id="471853"/>
    <lineage>
        <taxon>Bacteria</taxon>
        <taxon>Bacillati</taxon>
        <taxon>Actinomycetota</taxon>
        <taxon>Actinomycetes</taxon>
        <taxon>Micrococcales</taxon>
        <taxon>Beutenbergiaceae</taxon>
        <taxon>Beutenbergia</taxon>
    </lineage>
</organism>